<feature type="compositionally biased region" description="Basic and acidic residues" evidence="7">
    <location>
        <begin position="38"/>
        <end position="48"/>
    </location>
</feature>
<reference evidence="9 10" key="1">
    <citation type="submission" date="2018-06" db="EMBL/GenBank/DDBJ databases">
        <title>A transcriptomic atlas of mushroom development highlights an independent origin of complex multicellularity.</title>
        <authorList>
            <consortium name="DOE Joint Genome Institute"/>
            <person name="Krizsan K."/>
            <person name="Almasi E."/>
            <person name="Merenyi Z."/>
            <person name="Sahu N."/>
            <person name="Viragh M."/>
            <person name="Koszo T."/>
            <person name="Mondo S."/>
            <person name="Kiss B."/>
            <person name="Balint B."/>
            <person name="Kues U."/>
            <person name="Barry K."/>
            <person name="Hegedus J.C."/>
            <person name="Henrissat B."/>
            <person name="Johnson J."/>
            <person name="Lipzen A."/>
            <person name="Ohm R."/>
            <person name="Nagy I."/>
            <person name="Pangilinan J."/>
            <person name="Yan J."/>
            <person name="Xiong Y."/>
            <person name="Grigoriev I.V."/>
            <person name="Hibbett D.S."/>
            <person name="Nagy L.G."/>
        </authorList>
    </citation>
    <scope>NUCLEOTIDE SEQUENCE [LARGE SCALE GENOMIC DNA]</scope>
    <source>
        <strain evidence="9 10">SZMC22713</strain>
    </source>
</reference>
<proteinExistence type="predicted"/>
<dbReference type="InterPro" id="IPR051952">
    <property type="entry name" value="Golgi-autophagy_related"/>
</dbReference>
<keyword evidence="5" id="KW-0472">Membrane</keyword>
<evidence type="ECO:0000256" key="2">
    <source>
        <dbReference type="ARBA" id="ARBA00004496"/>
    </source>
</evidence>
<dbReference type="PROSITE" id="PS50913">
    <property type="entry name" value="GRIP"/>
    <property type="match status" value="1"/>
</dbReference>
<evidence type="ECO:0000313" key="10">
    <source>
        <dbReference type="Proteomes" id="UP000294933"/>
    </source>
</evidence>
<comment type="subcellular location">
    <subcellularLocation>
        <location evidence="2">Cytoplasm</location>
    </subcellularLocation>
    <subcellularLocation>
        <location evidence="1">Endomembrane system</location>
        <topology evidence="1">Peripheral membrane protein</topology>
    </subcellularLocation>
</comment>
<evidence type="ECO:0000256" key="5">
    <source>
        <dbReference type="ARBA" id="ARBA00023136"/>
    </source>
</evidence>
<feature type="compositionally biased region" description="Low complexity" evidence="7">
    <location>
        <begin position="620"/>
        <end position="643"/>
    </location>
</feature>
<organism evidence="9 10">
    <name type="scientific">Rickenella mellea</name>
    <dbReference type="NCBI Taxonomy" id="50990"/>
    <lineage>
        <taxon>Eukaryota</taxon>
        <taxon>Fungi</taxon>
        <taxon>Dikarya</taxon>
        <taxon>Basidiomycota</taxon>
        <taxon>Agaricomycotina</taxon>
        <taxon>Agaricomycetes</taxon>
        <taxon>Hymenochaetales</taxon>
        <taxon>Rickenellaceae</taxon>
        <taxon>Rickenella</taxon>
    </lineage>
</organism>
<keyword evidence="3" id="KW-0963">Cytoplasm</keyword>
<evidence type="ECO:0000256" key="4">
    <source>
        <dbReference type="ARBA" id="ARBA00023054"/>
    </source>
</evidence>
<dbReference type="Proteomes" id="UP000294933">
    <property type="component" value="Unassembled WGS sequence"/>
</dbReference>
<dbReference type="InterPro" id="IPR000237">
    <property type="entry name" value="GRIP_dom"/>
</dbReference>
<evidence type="ECO:0000313" key="9">
    <source>
        <dbReference type="EMBL" id="TDL28723.1"/>
    </source>
</evidence>
<feature type="coiled-coil region" evidence="6">
    <location>
        <begin position="508"/>
        <end position="605"/>
    </location>
</feature>
<dbReference type="PANTHER" id="PTHR23157">
    <property type="entry name" value="GRIP AND COILED-COIL DOMAIN-CONTAINING PROTEIN 1"/>
    <property type="match status" value="1"/>
</dbReference>
<dbReference type="GO" id="GO:0005794">
    <property type="term" value="C:Golgi apparatus"/>
    <property type="evidence" value="ECO:0007669"/>
    <property type="project" value="TreeGrafter"/>
</dbReference>
<accession>A0A4Y7QM52</accession>
<dbReference type="Pfam" id="PF01465">
    <property type="entry name" value="GRIP"/>
    <property type="match status" value="1"/>
</dbReference>
<feature type="compositionally biased region" description="Polar residues" evidence="7">
    <location>
        <begin position="7"/>
        <end position="19"/>
    </location>
</feature>
<dbReference type="PANTHER" id="PTHR23157:SF25">
    <property type="entry name" value="GRIP AND COILED-COIL DOMAIN-CONTAINING PROTEIN 1"/>
    <property type="match status" value="1"/>
</dbReference>
<feature type="region of interest" description="Disordered" evidence="7">
    <location>
        <begin position="1"/>
        <end position="90"/>
    </location>
</feature>
<dbReference type="Gene3D" id="1.10.220.60">
    <property type="entry name" value="GRIP domain"/>
    <property type="match status" value="1"/>
</dbReference>
<dbReference type="SMART" id="SM00755">
    <property type="entry name" value="Grip"/>
    <property type="match status" value="1"/>
</dbReference>
<evidence type="ECO:0000256" key="7">
    <source>
        <dbReference type="SAM" id="MobiDB-lite"/>
    </source>
</evidence>
<evidence type="ECO:0000256" key="6">
    <source>
        <dbReference type="SAM" id="Coils"/>
    </source>
</evidence>
<dbReference type="EMBL" id="ML170157">
    <property type="protein sequence ID" value="TDL28723.1"/>
    <property type="molecule type" value="Genomic_DNA"/>
</dbReference>
<dbReference type="STRING" id="50990.A0A4Y7QM52"/>
<feature type="domain" description="GRIP" evidence="8">
    <location>
        <begin position="649"/>
        <end position="697"/>
    </location>
</feature>
<evidence type="ECO:0000256" key="1">
    <source>
        <dbReference type="ARBA" id="ARBA00004184"/>
    </source>
</evidence>
<gene>
    <name evidence="9" type="ORF">BD410DRAFT_712431</name>
</gene>
<protein>
    <recommendedName>
        <fullName evidence="8">GRIP domain-containing protein</fullName>
    </recommendedName>
</protein>
<dbReference type="OrthoDB" id="1926336at2759"/>
<evidence type="ECO:0000256" key="3">
    <source>
        <dbReference type="ARBA" id="ARBA00022490"/>
    </source>
</evidence>
<keyword evidence="10" id="KW-1185">Reference proteome</keyword>
<dbReference type="VEuPathDB" id="FungiDB:BD410DRAFT_712431"/>
<name>A0A4Y7QM52_9AGAM</name>
<evidence type="ECO:0000259" key="8">
    <source>
        <dbReference type="PROSITE" id="PS50913"/>
    </source>
</evidence>
<feature type="region of interest" description="Disordered" evidence="7">
    <location>
        <begin position="612"/>
        <end position="647"/>
    </location>
</feature>
<dbReference type="AlphaFoldDB" id="A0A4Y7QM52"/>
<feature type="region of interest" description="Disordered" evidence="7">
    <location>
        <begin position="268"/>
        <end position="292"/>
    </location>
</feature>
<feature type="coiled-coil region" evidence="6">
    <location>
        <begin position="356"/>
        <end position="482"/>
    </location>
</feature>
<sequence length="698" mass="78860">MSPPPRSSSDPENNISINPLTLPEPLVSAPAPQILEDSSTRSIDHVSSELDSDPLAASHLTVTEDTPSEPKDRPPNTPEALPEPDGGSPAHVEALQERLKVLEQRFADVSTSFKQLKSDKTAADAVLRELTAVESITDSAGLGEYLRGLHQKDEISRDEIKKLNARLGGYDDRIEELRDTHRLESRSQSDQVESLRKQVGDMEAALNVAKKATTRAEDESDKRKVEVDRLNGEIEKARKLAKDEEEKGVKAIGLLKTVRQKLLKAEKERDEAVKEVSTHKEKAKLEREKEKSEKAKLESDIEVVRAEKEKDINGLKLHFDRELANMKDRLEKDFSARKGQFEIDAIAMKALYQKEIDQKSARVSALESSVRSLSNEKSNLFDQLQLRQAEVESSQSRLEELQNKMNELQFQLREADERISLLTEELNESRRELESRSFKPATSADESTRLRSALESKYEAKIAELNAKLAAADKDRSEIEVTLSRSLQQKALEVESLRMVAESSARVKEDVDNQISRLTGERDNFARELSDCQKHISDLEQQQEKFLELEAASKKQYHESVAGAELLERQITEIKAREAALRASNKALREELRKVQSSAAILERQRNPGVGYWARENPSDARLSSSSSSDLPSRVSSPRVGSPELPQAKDDEEINLEYLRNVILQFLEHKEMRPHLIKVLSIILRFTPQETRRLVAKV</sequence>
<keyword evidence="4 6" id="KW-0175">Coiled coil</keyword>